<dbReference type="OrthoDB" id="3237509at2"/>
<dbReference type="PRINTS" id="PR00598">
    <property type="entry name" value="HTHMARR"/>
</dbReference>
<dbReference type="PANTHER" id="PTHR42756">
    <property type="entry name" value="TRANSCRIPTIONAL REGULATOR, MARR"/>
    <property type="match status" value="1"/>
</dbReference>
<evidence type="ECO:0000313" key="6">
    <source>
        <dbReference type="Proteomes" id="UP000192591"/>
    </source>
</evidence>
<organism evidence="5 6">
    <name type="scientific">Saccharomonospora piscinae</name>
    <dbReference type="NCBI Taxonomy" id="687388"/>
    <lineage>
        <taxon>Bacteria</taxon>
        <taxon>Bacillati</taxon>
        <taxon>Actinomycetota</taxon>
        <taxon>Actinomycetes</taxon>
        <taxon>Pseudonocardiales</taxon>
        <taxon>Pseudonocardiaceae</taxon>
        <taxon>Saccharomonospora</taxon>
    </lineage>
</organism>
<keyword evidence="2" id="KW-0238">DNA-binding</keyword>
<dbReference type="GO" id="GO:0003700">
    <property type="term" value="F:DNA-binding transcription factor activity"/>
    <property type="evidence" value="ECO:0007669"/>
    <property type="project" value="InterPro"/>
</dbReference>
<dbReference type="PANTHER" id="PTHR42756:SF1">
    <property type="entry name" value="TRANSCRIPTIONAL REPRESSOR OF EMRAB OPERON"/>
    <property type="match status" value="1"/>
</dbReference>
<dbReference type="AlphaFoldDB" id="A0A1V9AE52"/>
<dbReference type="PROSITE" id="PS50995">
    <property type="entry name" value="HTH_MARR_2"/>
    <property type="match status" value="1"/>
</dbReference>
<evidence type="ECO:0000256" key="1">
    <source>
        <dbReference type="ARBA" id="ARBA00023015"/>
    </source>
</evidence>
<dbReference type="InterPro" id="IPR036390">
    <property type="entry name" value="WH_DNA-bd_sf"/>
</dbReference>
<keyword evidence="3" id="KW-0804">Transcription</keyword>
<dbReference type="InterPro" id="IPR000835">
    <property type="entry name" value="HTH_MarR-typ"/>
</dbReference>
<accession>A0A1V9AE52</accession>
<dbReference type="STRING" id="1962155.B1813_02915"/>
<dbReference type="SUPFAM" id="SSF46785">
    <property type="entry name" value="Winged helix' DNA-binding domain"/>
    <property type="match status" value="1"/>
</dbReference>
<gene>
    <name evidence="5" type="ORF">B1813_02915</name>
</gene>
<keyword evidence="1" id="KW-0805">Transcription regulation</keyword>
<reference evidence="5 6" key="1">
    <citation type="submission" date="2017-02" db="EMBL/GenBank/DDBJ databases">
        <title>Draft genome of Saccharomonospora sp. 154.</title>
        <authorList>
            <person name="Alonso-Carmona G.S."/>
            <person name="De La Haba R."/>
            <person name="Vera-Gargallo B."/>
            <person name="Sandoval-Trujillo A.H."/>
            <person name="Ramirez-Duran N."/>
            <person name="Ventosa A."/>
        </authorList>
    </citation>
    <scope>NUCLEOTIDE SEQUENCE [LARGE SCALE GENOMIC DNA]</scope>
    <source>
        <strain evidence="5 6">LRS4.154</strain>
    </source>
</reference>
<name>A0A1V9AE52_SACPI</name>
<dbReference type="GO" id="GO:0003677">
    <property type="term" value="F:DNA binding"/>
    <property type="evidence" value="ECO:0007669"/>
    <property type="project" value="UniProtKB-KW"/>
</dbReference>
<dbReference type="SMART" id="SM00347">
    <property type="entry name" value="HTH_MARR"/>
    <property type="match status" value="1"/>
</dbReference>
<evidence type="ECO:0000256" key="2">
    <source>
        <dbReference type="ARBA" id="ARBA00023125"/>
    </source>
</evidence>
<protein>
    <submittedName>
        <fullName evidence="5">MarR family transcriptional regulator</fullName>
    </submittedName>
</protein>
<comment type="caution">
    <text evidence="5">The sequence shown here is derived from an EMBL/GenBank/DDBJ whole genome shotgun (WGS) entry which is preliminary data.</text>
</comment>
<feature type="domain" description="HTH marR-type" evidence="4">
    <location>
        <begin position="23"/>
        <end position="158"/>
    </location>
</feature>
<proteinExistence type="predicted"/>
<dbReference type="Gene3D" id="1.10.10.10">
    <property type="entry name" value="Winged helix-like DNA-binding domain superfamily/Winged helix DNA-binding domain"/>
    <property type="match status" value="1"/>
</dbReference>
<evidence type="ECO:0000313" key="5">
    <source>
        <dbReference type="EMBL" id="OQO95184.1"/>
    </source>
</evidence>
<dbReference type="Proteomes" id="UP000192591">
    <property type="component" value="Unassembled WGS sequence"/>
</dbReference>
<dbReference type="EMBL" id="MWIH01000002">
    <property type="protein sequence ID" value="OQO95184.1"/>
    <property type="molecule type" value="Genomic_DNA"/>
</dbReference>
<dbReference type="InterPro" id="IPR036388">
    <property type="entry name" value="WH-like_DNA-bd_sf"/>
</dbReference>
<evidence type="ECO:0000259" key="4">
    <source>
        <dbReference type="PROSITE" id="PS50995"/>
    </source>
</evidence>
<dbReference type="Pfam" id="PF01047">
    <property type="entry name" value="MarR"/>
    <property type="match status" value="1"/>
</dbReference>
<keyword evidence="6" id="KW-1185">Reference proteome</keyword>
<sequence length="165" mass="18136">MRDSVDAILAQWRAERPDLDPSPMGVIGRISRAARALERRLRDHFASRGLQSGEFDILATLRRSGAPYRLSAGALVGSAMVTSGAITHRLDRLVAKDLVTRETDPDHRRSVLVTLTDHGRELVDELVDAHLELERALLADLDTAEQDQLAGLLRTLLNGLGDTPE</sequence>
<evidence type="ECO:0000256" key="3">
    <source>
        <dbReference type="ARBA" id="ARBA00023163"/>
    </source>
</evidence>